<organism evidence="2 3">
    <name type="scientific">Tetrahymena thermophila (strain SB210)</name>
    <dbReference type="NCBI Taxonomy" id="312017"/>
    <lineage>
        <taxon>Eukaryota</taxon>
        <taxon>Sar</taxon>
        <taxon>Alveolata</taxon>
        <taxon>Ciliophora</taxon>
        <taxon>Intramacronucleata</taxon>
        <taxon>Oligohymenophorea</taxon>
        <taxon>Hymenostomatida</taxon>
        <taxon>Tetrahymenina</taxon>
        <taxon>Tetrahymenidae</taxon>
        <taxon>Tetrahymena</taxon>
    </lineage>
</organism>
<dbReference type="RefSeq" id="XP_012650860.1">
    <property type="nucleotide sequence ID" value="XM_012795406.1"/>
</dbReference>
<evidence type="ECO:0000256" key="1">
    <source>
        <dbReference type="SAM" id="Phobius"/>
    </source>
</evidence>
<accession>W7XLN0</accession>
<keyword evidence="3" id="KW-1185">Reference proteome</keyword>
<dbReference type="KEGG" id="tet:TTHERM_000418169"/>
<sequence length="241" mass="29215">MVSQLDRQIERQVSIIGQQLNFIFLALISFKYFFVRLYQLVIYVEQTPFSNYFQISFSFFHIFSFLNFSLKFKYHINQHFTIYIHIFTNKRDLFFIYLLLLHLFFDFSYFFLLNIQKIIQKQTKEKRNTIQKTQLQFIYLHLLIHINSFCAIKSEESVLNFYILAANSKCFIGDTKKVTNQKKRFLGNKIIEIITFFNKYFSAILFLKRICNISPQHQKKPSSKNFIIQIYQAQLFLKRLN</sequence>
<reference evidence="3" key="1">
    <citation type="journal article" date="2006" name="PLoS Biol.">
        <title>Macronuclear genome sequence of the ciliate Tetrahymena thermophila, a model eukaryote.</title>
        <authorList>
            <person name="Eisen J.A."/>
            <person name="Coyne R.S."/>
            <person name="Wu M."/>
            <person name="Wu D."/>
            <person name="Thiagarajan M."/>
            <person name="Wortman J.R."/>
            <person name="Badger J.H."/>
            <person name="Ren Q."/>
            <person name="Amedeo P."/>
            <person name="Jones K.M."/>
            <person name="Tallon L.J."/>
            <person name="Delcher A.L."/>
            <person name="Salzberg S.L."/>
            <person name="Silva J.C."/>
            <person name="Haas B.J."/>
            <person name="Majoros W.H."/>
            <person name="Farzad M."/>
            <person name="Carlton J.M."/>
            <person name="Smith R.K. Jr."/>
            <person name="Garg J."/>
            <person name="Pearlman R.E."/>
            <person name="Karrer K.M."/>
            <person name="Sun L."/>
            <person name="Manning G."/>
            <person name="Elde N.C."/>
            <person name="Turkewitz A.P."/>
            <person name="Asai D.J."/>
            <person name="Wilkes D.E."/>
            <person name="Wang Y."/>
            <person name="Cai H."/>
            <person name="Collins K."/>
            <person name="Stewart B.A."/>
            <person name="Lee S.R."/>
            <person name="Wilamowska K."/>
            <person name="Weinberg Z."/>
            <person name="Ruzzo W.L."/>
            <person name="Wloga D."/>
            <person name="Gaertig J."/>
            <person name="Frankel J."/>
            <person name="Tsao C.-C."/>
            <person name="Gorovsky M.A."/>
            <person name="Keeling P.J."/>
            <person name="Waller R.F."/>
            <person name="Patron N.J."/>
            <person name="Cherry J.M."/>
            <person name="Stover N.A."/>
            <person name="Krieger C.J."/>
            <person name="del Toro C."/>
            <person name="Ryder H.F."/>
            <person name="Williamson S.C."/>
            <person name="Barbeau R.A."/>
            <person name="Hamilton E.P."/>
            <person name="Orias E."/>
        </authorList>
    </citation>
    <scope>NUCLEOTIDE SEQUENCE [LARGE SCALE GENOMIC DNA]</scope>
    <source>
        <strain evidence="3">SB210</strain>
    </source>
</reference>
<evidence type="ECO:0000313" key="3">
    <source>
        <dbReference type="Proteomes" id="UP000009168"/>
    </source>
</evidence>
<keyword evidence="1 2" id="KW-0812">Transmembrane</keyword>
<feature type="transmembrane region" description="Helical" evidence="1">
    <location>
        <begin position="52"/>
        <end position="72"/>
    </location>
</feature>
<proteinExistence type="predicted"/>
<feature type="transmembrane region" description="Helical" evidence="1">
    <location>
        <begin position="93"/>
        <end position="112"/>
    </location>
</feature>
<keyword evidence="1" id="KW-1133">Transmembrane helix</keyword>
<gene>
    <name evidence="2" type="ORF">TTHERM_000418169</name>
</gene>
<evidence type="ECO:0000313" key="2">
    <source>
        <dbReference type="EMBL" id="EWS76574.1"/>
    </source>
</evidence>
<dbReference type="Proteomes" id="UP000009168">
    <property type="component" value="Unassembled WGS sequence"/>
</dbReference>
<dbReference type="GeneID" id="24438851"/>
<dbReference type="InParanoid" id="W7XLN0"/>
<dbReference type="AlphaFoldDB" id="W7XLN0"/>
<protein>
    <submittedName>
        <fullName evidence="2">Transmembrane protein, putative</fullName>
    </submittedName>
</protein>
<keyword evidence="1" id="KW-0472">Membrane</keyword>
<feature type="transmembrane region" description="Helical" evidence="1">
    <location>
        <begin position="20"/>
        <end position="40"/>
    </location>
</feature>
<name>W7XLN0_TETTS</name>
<dbReference type="EMBL" id="GG662856">
    <property type="protein sequence ID" value="EWS76574.1"/>
    <property type="molecule type" value="Genomic_DNA"/>
</dbReference>